<evidence type="ECO:0008006" key="4">
    <source>
        <dbReference type="Google" id="ProtNLM"/>
    </source>
</evidence>
<gene>
    <name evidence="2" type="ORF">PSON_ATCC_30995.1.T0870027</name>
</gene>
<keyword evidence="1" id="KW-0472">Membrane</keyword>
<evidence type="ECO:0000256" key="1">
    <source>
        <dbReference type="SAM" id="Phobius"/>
    </source>
</evidence>
<accession>A0A8S1PT82</accession>
<feature type="transmembrane region" description="Helical" evidence="1">
    <location>
        <begin position="64"/>
        <end position="89"/>
    </location>
</feature>
<protein>
    <recommendedName>
        <fullName evidence="4">Transmembrane protein</fullName>
    </recommendedName>
</protein>
<dbReference type="Proteomes" id="UP000692954">
    <property type="component" value="Unassembled WGS sequence"/>
</dbReference>
<comment type="caution">
    <text evidence="2">The sequence shown here is derived from an EMBL/GenBank/DDBJ whole genome shotgun (WGS) entry which is preliminary data.</text>
</comment>
<organism evidence="2 3">
    <name type="scientific">Paramecium sonneborni</name>
    <dbReference type="NCBI Taxonomy" id="65129"/>
    <lineage>
        <taxon>Eukaryota</taxon>
        <taxon>Sar</taxon>
        <taxon>Alveolata</taxon>
        <taxon>Ciliophora</taxon>
        <taxon>Intramacronucleata</taxon>
        <taxon>Oligohymenophorea</taxon>
        <taxon>Peniculida</taxon>
        <taxon>Parameciidae</taxon>
        <taxon>Paramecium</taxon>
    </lineage>
</organism>
<evidence type="ECO:0000313" key="2">
    <source>
        <dbReference type="EMBL" id="CAD8106527.1"/>
    </source>
</evidence>
<dbReference type="EMBL" id="CAJJDN010000087">
    <property type="protein sequence ID" value="CAD8106527.1"/>
    <property type="molecule type" value="Genomic_DNA"/>
</dbReference>
<proteinExistence type="predicted"/>
<keyword evidence="1" id="KW-1133">Transmembrane helix</keyword>
<name>A0A8S1PT82_9CILI</name>
<dbReference type="AlphaFoldDB" id="A0A8S1PT82"/>
<sequence length="227" mass="27378">MLNQYLIRNKNCLYCTIQAFCLINICKKFLNSNHINNNNYYLSLKFIKLGVIVQKYNNSYQVEYFLLSFQTICIIDFIILLFSCLFFIIPFQQLEFKQQQIIEKETQDWGLNLIEKGYQQYNIEARFQRSIFAIEQHDLISKTWVLQIFWICLQRIYNKEFKLNIIQKLPQCNDNLFWKGEKIQFLVEICLKISVEDNQLSYQGGCYRNGLVYKELDQEELQPFENL</sequence>
<keyword evidence="1" id="KW-0812">Transmembrane</keyword>
<keyword evidence="3" id="KW-1185">Reference proteome</keyword>
<evidence type="ECO:0000313" key="3">
    <source>
        <dbReference type="Proteomes" id="UP000692954"/>
    </source>
</evidence>
<reference evidence="2" key="1">
    <citation type="submission" date="2021-01" db="EMBL/GenBank/DDBJ databases">
        <authorList>
            <consortium name="Genoscope - CEA"/>
            <person name="William W."/>
        </authorList>
    </citation>
    <scope>NUCLEOTIDE SEQUENCE</scope>
</reference>